<dbReference type="FunFam" id="3.30.40.10:FF:000066">
    <property type="entry name" value="E3 ubiquitin-protein ligase UHRF2 isoform X1"/>
    <property type="match status" value="1"/>
</dbReference>
<keyword evidence="11" id="KW-0131">Cell cycle</keyword>
<dbReference type="PANTHER" id="PTHR14140:SF45">
    <property type="entry name" value="RING-TYPE E3 UBIQUITIN TRANSFERASE"/>
    <property type="match status" value="1"/>
</dbReference>
<dbReference type="InterPro" id="IPR019956">
    <property type="entry name" value="Ubiquitin_dom"/>
</dbReference>
<dbReference type="InterPro" id="IPR015947">
    <property type="entry name" value="PUA-like_sf"/>
</dbReference>
<dbReference type="InterPro" id="IPR001965">
    <property type="entry name" value="Znf_PHD"/>
</dbReference>
<comment type="catalytic activity">
    <reaction evidence="1">
        <text>S-ubiquitinyl-[E2 ubiquitin-conjugating enzyme]-L-cysteine + [acceptor protein]-L-lysine = [E2 ubiquitin-conjugating enzyme]-L-cysteine + N(6)-ubiquitinyl-[acceptor protein]-L-lysine.</text>
        <dbReference type="EC" id="2.3.2.27"/>
    </reaction>
</comment>
<feature type="compositionally biased region" description="Basic residues" evidence="14">
    <location>
        <begin position="749"/>
        <end position="758"/>
    </location>
</feature>
<dbReference type="FunCoup" id="A0A7M7PJA1">
    <property type="interactions" value="429"/>
</dbReference>
<dbReference type="Gene3D" id="2.30.280.10">
    <property type="entry name" value="SRA-YDG"/>
    <property type="match status" value="1"/>
</dbReference>
<dbReference type="EC" id="2.3.2.27" evidence="3"/>
<dbReference type="CDD" id="cd01797">
    <property type="entry name" value="Ubl_UHRF"/>
    <property type="match status" value="1"/>
</dbReference>
<dbReference type="SMART" id="SM00184">
    <property type="entry name" value="RING"/>
    <property type="match status" value="2"/>
</dbReference>
<keyword evidence="10 13" id="KW-0539">Nucleus</keyword>
<evidence type="ECO:0000259" key="17">
    <source>
        <dbReference type="PROSITE" id="PS50089"/>
    </source>
</evidence>
<dbReference type="PROSITE" id="PS50016">
    <property type="entry name" value="ZF_PHD_2"/>
    <property type="match status" value="1"/>
</dbReference>
<dbReference type="GO" id="GO:0008270">
    <property type="term" value="F:zinc ion binding"/>
    <property type="evidence" value="ECO:0007669"/>
    <property type="project" value="UniProtKB-KW"/>
</dbReference>
<evidence type="ECO:0000256" key="11">
    <source>
        <dbReference type="ARBA" id="ARBA00023306"/>
    </source>
</evidence>
<feature type="domain" description="RING-type" evidence="17">
    <location>
        <begin position="817"/>
        <end position="856"/>
    </location>
</feature>
<protein>
    <recommendedName>
        <fullName evidence="3">RING-type E3 ubiquitin transferase</fullName>
        <ecNumber evidence="3">2.3.2.27</ecNumber>
    </recommendedName>
</protein>
<evidence type="ECO:0000256" key="5">
    <source>
        <dbReference type="ARBA" id="ARBA00022723"/>
    </source>
</evidence>
<evidence type="ECO:0000256" key="6">
    <source>
        <dbReference type="ARBA" id="ARBA00022771"/>
    </source>
</evidence>
<dbReference type="CTD" id="29128"/>
<dbReference type="Pfam" id="PF02182">
    <property type="entry name" value="SAD_SRA"/>
    <property type="match status" value="1"/>
</dbReference>
<reference evidence="19" key="2">
    <citation type="submission" date="2021-01" db="UniProtKB">
        <authorList>
            <consortium name="EnsemblMetazoa"/>
        </authorList>
    </citation>
    <scope>IDENTIFICATION</scope>
</reference>
<keyword evidence="7" id="KW-0833">Ubl conjugation pathway</keyword>
<dbReference type="SUPFAM" id="SSF54236">
    <property type="entry name" value="Ubiquitin-like"/>
    <property type="match status" value="1"/>
</dbReference>
<dbReference type="GO" id="GO:0003677">
    <property type="term" value="F:DNA binding"/>
    <property type="evidence" value="ECO:0007669"/>
    <property type="project" value="UniProtKB-KW"/>
</dbReference>
<evidence type="ECO:0000256" key="12">
    <source>
        <dbReference type="PROSITE-ProRule" id="PRU00175"/>
    </source>
</evidence>
<dbReference type="PRINTS" id="PR00348">
    <property type="entry name" value="UBIQUITIN"/>
</dbReference>
<evidence type="ECO:0000256" key="3">
    <source>
        <dbReference type="ARBA" id="ARBA00012483"/>
    </source>
</evidence>
<keyword evidence="8" id="KW-0862">Zinc</keyword>
<evidence type="ECO:0000256" key="9">
    <source>
        <dbReference type="ARBA" id="ARBA00023125"/>
    </source>
</evidence>
<keyword evidence="20" id="KW-1185">Reference proteome</keyword>
<dbReference type="InterPro" id="IPR003105">
    <property type="entry name" value="SRA_YDG"/>
</dbReference>
<dbReference type="InterPro" id="IPR019787">
    <property type="entry name" value="Znf_PHD-finger"/>
</dbReference>
<dbReference type="GO" id="GO:0044027">
    <property type="term" value="P:negative regulation of gene expression via chromosomal CpG island methylation"/>
    <property type="evidence" value="ECO:0000318"/>
    <property type="project" value="GO_Central"/>
</dbReference>
<feature type="compositionally biased region" description="Basic and acidic residues" evidence="14">
    <location>
        <begin position="725"/>
        <end position="737"/>
    </location>
</feature>
<sequence>MWVIVRTFDCKKTLRIDGLSKLTKIEQFRERLVEDFNAPVDRQRLFFSGKELVDGHTLFDYRINLNDTIQLMMRAAPVDEEDEAEAEDTEVTEVEGKDGDKESEGKAESGFGSETSDSENVDAATKDGTKTVEASTSQLRGLFKVGDVVDGIDMSMGAWFEADIVKITEKEEEEENEETNNNNESETKAKDEKALDQVQDKPEKMDQNENEPALPKDSENEKNVLNVDAGTPMDTECNDPASQRTCGSDESILKEGGSGVIQIAGKHDSHWTRHDGLIYHVKYEGYDEEGIAKISSRSIRPRARTMIDYEDVTVGDIVMVNYNCDEPKQRGYWYDMVVKNKKETRSYKELAGDILLGPSGDVLKDCKVRLTEEIFKTEKVGESTCDAATLEAEGTPVKRTTTPNCAHCKDNPRRKCKHCACHMCGNKEDDDKTLLCDECDMPFHIYCLDPPMESIPDVDEWYCPLCKNDASEVVMAGQKLKASKKKSKMASATSTSQRDWGKGMACQGRSKVCTIVPPNHFGAVPGIHVGQLWRFRVQVSEAGVHRPHVAGIHGREIEGAYSIVLAGGYEDDLDNGDEFYYTGSGGRDLSGNKRTAEQSHDQKLAKMNMALARNCNAPTDKVKGNEAKDWKAGKPVRVVRNAKGRKHSKYAPEDGNRYDGIYKIVKYWPEKGKSGFLVWRYLIRRDDPSPAPWSKAGKKKIKELGLEIEYPDGYLEVMAAKEAAKEKEKEKEKRGLSEDDEEEEEEGKKSKKGKGKKRQREEEPQKPTPKKPKFELSKETRKMIDEDEQNKSQWKSIIEECNSGKKFITAVEDEFTCICCQEVVYQPISTPCSHNLCKSCIQRSFKAEIFSCPHCRYDLGKGYSLSYNKNLQAILLDVFPGYDAGR</sequence>
<proteinExistence type="predicted"/>
<organism evidence="19 20">
    <name type="scientific">Strongylocentrotus purpuratus</name>
    <name type="common">Purple sea urchin</name>
    <dbReference type="NCBI Taxonomy" id="7668"/>
    <lineage>
        <taxon>Eukaryota</taxon>
        <taxon>Metazoa</taxon>
        <taxon>Echinodermata</taxon>
        <taxon>Eleutherozoa</taxon>
        <taxon>Echinozoa</taxon>
        <taxon>Echinoidea</taxon>
        <taxon>Euechinoidea</taxon>
        <taxon>Echinacea</taxon>
        <taxon>Camarodonta</taxon>
        <taxon>Echinidea</taxon>
        <taxon>Strongylocentrotidae</taxon>
        <taxon>Strongylocentrotus</taxon>
    </lineage>
</organism>
<evidence type="ECO:0000259" key="16">
    <source>
        <dbReference type="PROSITE" id="PS50053"/>
    </source>
</evidence>
<dbReference type="SMART" id="SM00213">
    <property type="entry name" value="UBQ"/>
    <property type="match status" value="1"/>
</dbReference>
<accession>A0A7M7PJA1</accession>
<dbReference type="KEGG" id="spu:586739"/>
<dbReference type="PROSITE" id="PS50053">
    <property type="entry name" value="UBIQUITIN_2"/>
    <property type="match status" value="1"/>
</dbReference>
<dbReference type="CDD" id="cd20388">
    <property type="entry name" value="Tudor_UHRF_rpt2"/>
    <property type="match status" value="1"/>
</dbReference>
<dbReference type="Gene3D" id="2.30.30.140">
    <property type="match status" value="1"/>
</dbReference>
<dbReference type="InterPro" id="IPR036987">
    <property type="entry name" value="SRA-YDG_sf"/>
</dbReference>
<feature type="region of interest" description="Disordered" evidence="14">
    <location>
        <begin position="169"/>
        <end position="248"/>
    </location>
</feature>
<dbReference type="PANTHER" id="PTHR14140">
    <property type="entry name" value="E3 UBIQUITIN-PROTEIN LIGASE UHRF-RELATED"/>
    <property type="match status" value="1"/>
</dbReference>
<dbReference type="InterPro" id="IPR013083">
    <property type="entry name" value="Znf_RING/FYVE/PHD"/>
</dbReference>
<keyword evidence="5" id="KW-0479">Metal-binding</keyword>
<dbReference type="InterPro" id="IPR045134">
    <property type="entry name" value="UHRF1/2-like"/>
</dbReference>
<evidence type="ECO:0000256" key="14">
    <source>
        <dbReference type="SAM" id="MobiDB-lite"/>
    </source>
</evidence>
<feature type="domain" description="RING-type" evidence="17">
    <location>
        <begin position="421"/>
        <end position="467"/>
    </location>
</feature>
<keyword evidence="6 12" id="KW-0863">Zinc-finger</keyword>
<dbReference type="GeneID" id="586739"/>
<feature type="compositionally biased region" description="Acidic residues" evidence="14">
    <location>
        <begin position="78"/>
        <end position="93"/>
    </location>
</feature>
<dbReference type="GO" id="GO:0016567">
    <property type="term" value="P:protein ubiquitination"/>
    <property type="evidence" value="ECO:0000318"/>
    <property type="project" value="GO_Central"/>
</dbReference>
<dbReference type="InterPro" id="IPR001841">
    <property type="entry name" value="Znf_RING"/>
</dbReference>
<dbReference type="AlphaFoldDB" id="A0A7M7PJA1"/>
<dbReference type="SMART" id="SM00466">
    <property type="entry name" value="SRA"/>
    <property type="match status" value="1"/>
</dbReference>
<dbReference type="SUPFAM" id="SSF57903">
    <property type="entry name" value="FYVE/PHD zinc finger"/>
    <property type="match status" value="1"/>
</dbReference>
<dbReference type="Gene3D" id="3.10.20.90">
    <property type="entry name" value="Phosphatidylinositol 3-kinase Catalytic Subunit, Chain A, domain 1"/>
    <property type="match status" value="1"/>
</dbReference>
<dbReference type="InterPro" id="IPR000626">
    <property type="entry name" value="Ubiquitin-like_dom"/>
</dbReference>
<feature type="compositionally biased region" description="Basic and acidic residues" evidence="14">
    <location>
        <begin position="94"/>
        <end position="107"/>
    </location>
</feature>
<feature type="domain" description="PHD-type" evidence="15">
    <location>
        <begin position="418"/>
        <end position="469"/>
    </location>
</feature>
<name>A0A7M7PJA1_STRPU</name>
<comment type="subcellular location">
    <subcellularLocation>
        <location evidence="13">Nucleus</location>
    </subcellularLocation>
</comment>
<feature type="domain" description="Ubiquitin-like" evidence="16">
    <location>
        <begin position="25"/>
        <end position="74"/>
    </location>
</feature>
<dbReference type="PROSITE" id="PS00518">
    <property type="entry name" value="ZF_RING_1"/>
    <property type="match status" value="1"/>
</dbReference>
<keyword evidence="9" id="KW-0238">DNA-binding</keyword>
<evidence type="ECO:0000256" key="1">
    <source>
        <dbReference type="ARBA" id="ARBA00000900"/>
    </source>
</evidence>
<dbReference type="SUPFAM" id="SSF88697">
    <property type="entry name" value="PUA domain-like"/>
    <property type="match status" value="1"/>
</dbReference>
<dbReference type="InterPro" id="IPR021991">
    <property type="entry name" value="TTD_dom"/>
</dbReference>
<keyword evidence="4" id="KW-0808">Transferase</keyword>
<dbReference type="InterPro" id="IPR011011">
    <property type="entry name" value="Znf_FYVE_PHD"/>
</dbReference>
<dbReference type="SMART" id="SM00249">
    <property type="entry name" value="PHD"/>
    <property type="match status" value="1"/>
</dbReference>
<evidence type="ECO:0000313" key="20">
    <source>
        <dbReference type="Proteomes" id="UP000007110"/>
    </source>
</evidence>
<evidence type="ECO:0000256" key="10">
    <source>
        <dbReference type="ARBA" id="ARBA00023242"/>
    </source>
</evidence>
<evidence type="ECO:0000259" key="18">
    <source>
        <dbReference type="PROSITE" id="PS51015"/>
    </source>
</evidence>
<comment type="pathway">
    <text evidence="2">Protein modification; protein ubiquitination.</text>
</comment>
<evidence type="ECO:0000259" key="15">
    <source>
        <dbReference type="PROSITE" id="PS50016"/>
    </source>
</evidence>
<dbReference type="Gene3D" id="3.30.40.10">
    <property type="entry name" value="Zinc/RING finger domain, C3HC4 (zinc finger)"/>
    <property type="match status" value="1"/>
</dbReference>
<evidence type="ECO:0000256" key="8">
    <source>
        <dbReference type="ARBA" id="ARBA00022833"/>
    </source>
</evidence>
<dbReference type="InterPro" id="IPR029071">
    <property type="entry name" value="Ubiquitin-like_domsf"/>
</dbReference>
<dbReference type="Pfam" id="PF12148">
    <property type="entry name" value="TTD"/>
    <property type="match status" value="1"/>
</dbReference>
<dbReference type="UniPathway" id="UPA00143"/>
<dbReference type="Proteomes" id="UP000007110">
    <property type="component" value="Unassembled WGS sequence"/>
</dbReference>
<evidence type="ECO:0000256" key="13">
    <source>
        <dbReference type="PROSITE-ProRule" id="PRU00358"/>
    </source>
</evidence>
<dbReference type="CDD" id="cd15525">
    <property type="entry name" value="PHD_UHRF1_2"/>
    <property type="match status" value="1"/>
</dbReference>
<dbReference type="PROSITE" id="PS50089">
    <property type="entry name" value="ZF_RING_2"/>
    <property type="match status" value="2"/>
</dbReference>
<feature type="domain" description="YDG" evidence="18">
    <location>
        <begin position="522"/>
        <end position="685"/>
    </location>
</feature>
<evidence type="ECO:0000256" key="7">
    <source>
        <dbReference type="ARBA" id="ARBA00022786"/>
    </source>
</evidence>
<feature type="region of interest" description="Disordered" evidence="14">
    <location>
        <begin position="725"/>
        <end position="778"/>
    </location>
</feature>
<feature type="compositionally biased region" description="Basic and acidic residues" evidence="14">
    <location>
        <begin position="185"/>
        <end position="207"/>
    </location>
</feature>
<evidence type="ECO:0000256" key="4">
    <source>
        <dbReference type="ARBA" id="ARBA00022679"/>
    </source>
</evidence>
<feature type="region of interest" description="Disordered" evidence="14">
    <location>
        <begin position="77"/>
        <end position="133"/>
    </location>
</feature>
<dbReference type="OrthoDB" id="2270193at2759"/>
<dbReference type="Pfam" id="PF00628">
    <property type="entry name" value="PHD"/>
    <property type="match status" value="1"/>
</dbReference>
<dbReference type="OMA" id="CQHNICK"/>
<dbReference type="PROSITE" id="PS51015">
    <property type="entry name" value="YDG"/>
    <property type="match status" value="1"/>
</dbReference>
<dbReference type="Pfam" id="PF00240">
    <property type="entry name" value="ubiquitin"/>
    <property type="match status" value="1"/>
</dbReference>
<dbReference type="InterPro" id="IPR017907">
    <property type="entry name" value="Znf_RING_CS"/>
</dbReference>
<dbReference type="GO" id="GO:0061630">
    <property type="term" value="F:ubiquitin protein ligase activity"/>
    <property type="evidence" value="ECO:0000318"/>
    <property type="project" value="GO_Central"/>
</dbReference>
<evidence type="ECO:0000313" key="19">
    <source>
        <dbReference type="EnsemblMetazoa" id="XP_030852332"/>
    </source>
</evidence>
<dbReference type="GO" id="GO:0005634">
    <property type="term" value="C:nucleus"/>
    <property type="evidence" value="ECO:0007669"/>
    <property type="project" value="UniProtKB-SubCell"/>
</dbReference>
<dbReference type="FunFam" id="2.30.280.10:FF:000001">
    <property type="entry name" value="E3 ubiquitin-protein ligase UHRF1 isoform 1"/>
    <property type="match status" value="1"/>
</dbReference>
<evidence type="ECO:0000256" key="2">
    <source>
        <dbReference type="ARBA" id="ARBA00004906"/>
    </source>
</evidence>
<dbReference type="InParanoid" id="A0A7M7PJA1"/>
<dbReference type="SUPFAM" id="SSF57850">
    <property type="entry name" value="RING/U-box"/>
    <property type="match status" value="1"/>
</dbReference>
<dbReference type="RefSeq" id="XP_030852332.1">
    <property type="nucleotide sequence ID" value="XM_030996472.1"/>
</dbReference>
<dbReference type="Gene3D" id="2.30.30.1150">
    <property type="match status" value="1"/>
</dbReference>
<dbReference type="EnsemblMetazoa" id="XM_030996472">
    <property type="protein sequence ID" value="XP_030852332"/>
    <property type="gene ID" value="LOC586739"/>
</dbReference>
<reference evidence="20" key="1">
    <citation type="submission" date="2015-02" db="EMBL/GenBank/DDBJ databases">
        <title>Genome sequencing for Strongylocentrotus purpuratus.</title>
        <authorList>
            <person name="Murali S."/>
            <person name="Liu Y."/>
            <person name="Vee V."/>
            <person name="English A."/>
            <person name="Wang M."/>
            <person name="Skinner E."/>
            <person name="Han Y."/>
            <person name="Muzny D.M."/>
            <person name="Worley K.C."/>
            <person name="Gibbs R.A."/>
        </authorList>
    </citation>
    <scope>NUCLEOTIDE SEQUENCE</scope>
</reference>